<feature type="compositionally biased region" description="Low complexity" evidence="1">
    <location>
        <begin position="142"/>
        <end position="169"/>
    </location>
</feature>
<name>A0A2X0IFJ7_9ACTN</name>
<feature type="compositionally biased region" description="Gly residues" evidence="1">
    <location>
        <begin position="61"/>
        <end position="76"/>
    </location>
</feature>
<organism evidence="4 5">
    <name type="scientific">Streptacidiphilus pinicola</name>
    <dbReference type="NCBI Taxonomy" id="2219663"/>
    <lineage>
        <taxon>Bacteria</taxon>
        <taxon>Bacillati</taxon>
        <taxon>Actinomycetota</taxon>
        <taxon>Actinomycetes</taxon>
        <taxon>Kitasatosporales</taxon>
        <taxon>Streptomycetaceae</taxon>
        <taxon>Streptacidiphilus</taxon>
    </lineage>
</organism>
<dbReference type="Proteomes" id="UP000248889">
    <property type="component" value="Unassembled WGS sequence"/>
</dbReference>
<evidence type="ECO:0000313" key="5">
    <source>
        <dbReference type="Proteomes" id="UP000248889"/>
    </source>
</evidence>
<evidence type="ECO:0000256" key="1">
    <source>
        <dbReference type="SAM" id="MobiDB-lite"/>
    </source>
</evidence>
<feature type="compositionally biased region" description="Polar residues" evidence="1">
    <location>
        <begin position="45"/>
        <end position="55"/>
    </location>
</feature>
<dbReference type="InterPro" id="IPR008979">
    <property type="entry name" value="Galactose-bd-like_sf"/>
</dbReference>
<keyword evidence="5" id="KW-1185">Reference proteome</keyword>
<feature type="domain" description="CBM6" evidence="3">
    <location>
        <begin position="173"/>
        <end position="299"/>
    </location>
</feature>
<dbReference type="PROSITE" id="PS51175">
    <property type="entry name" value="CBM6"/>
    <property type="match status" value="1"/>
</dbReference>
<keyword evidence="2" id="KW-0812">Transmembrane</keyword>
<proteinExistence type="predicted"/>
<dbReference type="SUPFAM" id="SSF49785">
    <property type="entry name" value="Galactose-binding domain-like"/>
    <property type="match status" value="1"/>
</dbReference>
<evidence type="ECO:0000256" key="2">
    <source>
        <dbReference type="SAM" id="Phobius"/>
    </source>
</evidence>
<keyword evidence="2" id="KW-1133">Transmembrane helix</keyword>
<sequence length="308" mass="30599">MTAENNGVPEDDDPFAYLYRAENGADGGAEGGAAATQPLPGVPRTSYQQATQVGRTQYGQSYGGQQGAYGQQGGYGQQQPGGYAGVPHQSQPPSSGGRAASRAAGGSGGGSRGVMIGAVAVVAAVAIGIGFALFSDNGSKANAGSGSSTSASAGATSSDSASASASAAGTLPGPTDAATMSLAGTQAVTTPAGAKAAGGQSVPITSASSSITWTVTIPTTGSYKLWIRYDNPGATSKVDILVNGTKVRERDLPNYGSKDPANAWFRSWAQPDLTAGQVKITIQGVAGQPPVNIDQLAITTPDGPQQWS</sequence>
<dbReference type="GO" id="GO:0030246">
    <property type="term" value="F:carbohydrate binding"/>
    <property type="evidence" value="ECO:0007669"/>
    <property type="project" value="InterPro"/>
</dbReference>
<dbReference type="AlphaFoldDB" id="A0A2X0IFJ7"/>
<reference evidence="4 5" key="1">
    <citation type="submission" date="2018-06" db="EMBL/GenBank/DDBJ databases">
        <title>Streptacidiphilus pinicola sp. nov., isolated from pine grove soil.</title>
        <authorList>
            <person name="Roh S.G."/>
            <person name="Park S."/>
            <person name="Kim M.-K."/>
            <person name="Yun B.-R."/>
            <person name="Park J."/>
            <person name="Kim M.J."/>
            <person name="Kim Y.S."/>
            <person name="Kim S.B."/>
        </authorList>
    </citation>
    <scope>NUCLEOTIDE SEQUENCE [LARGE SCALE GENOMIC DNA]</scope>
    <source>
        <strain evidence="4 5">MMS16-CNU450</strain>
    </source>
</reference>
<comment type="caution">
    <text evidence="4">The sequence shown here is derived from an EMBL/GenBank/DDBJ whole genome shotgun (WGS) entry which is preliminary data.</text>
</comment>
<dbReference type="EMBL" id="QKYN01000090">
    <property type="protein sequence ID" value="RAG83277.1"/>
    <property type="molecule type" value="Genomic_DNA"/>
</dbReference>
<dbReference type="RefSeq" id="WP_111503785.1">
    <property type="nucleotide sequence ID" value="NZ_QKYN01000090.1"/>
</dbReference>
<feature type="transmembrane region" description="Helical" evidence="2">
    <location>
        <begin position="114"/>
        <end position="134"/>
    </location>
</feature>
<evidence type="ECO:0000313" key="4">
    <source>
        <dbReference type="EMBL" id="RAG83277.1"/>
    </source>
</evidence>
<protein>
    <recommendedName>
        <fullName evidence="3">CBM6 domain-containing protein</fullName>
    </recommendedName>
</protein>
<evidence type="ECO:0000259" key="3">
    <source>
        <dbReference type="PROSITE" id="PS51175"/>
    </source>
</evidence>
<accession>A0A2X0IFJ7</accession>
<dbReference type="Gene3D" id="2.60.120.260">
    <property type="entry name" value="Galactose-binding domain-like"/>
    <property type="match status" value="1"/>
</dbReference>
<feature type="compositionally biased region" description="Low complexity" evidence="1">
    <location>
        <begin position="94"/>
        <end position="104"/>
    </location>
</feature>
<feature type="region of interest" description="Disordered" evidence="1">
    <location>
        <begin position="1"/>
        <end position="108"/>
    </location>
</feature>
<dbReference type="InterPro" id="IPR005084">
    <property type="entry name" value="CBM6"/>
</dbReference>
<dbReference type="Pfam" id="PF16990">
    <property type="entry name" value="CBM_35"/>
    <property type="match status" value="1"/>
</dbReference>
<gene>
    <name evidence="4" type="ORF">DN069_23065</name>
</gene>
<keyword evidence="2" id="KW-0472">Membrane</keyword>
<feature type="region of interest" description="Disordered" evidence="1">
    <location>
        <begin position="142"/>
        <end position="178"/>
    </location>
</feature>